<dbReference type="InterPro" id="IPR036812">
    <property type="entry name" value="NAD(P)_OxRdtase_dom_sf"/>
</dbReference>
<keyword evidence="15" id="KW-1185">Reference proteome</keyword>
<comment type="catalytic activity">
    <reaction evidence="9">
        <text>xylitol + NAD(+) = D-xylose + NADH + H(+)</text>
        <dbReference type="Rhea" id="RHEA:27441"/>
        <dbReference type="ChEBI" id="CHEBI:15378"/>
        <dbReference type="ChEBI" id="CHEBI:17151"/>
        <dbReference type="ChEBI" id="CHEBI:53455"/>
        <dbReference type="ChEBI" id="CHEBI:57540"/>
        <dbReference type="ChEBI" id="CHEBI:57945"/>
        <dbReference type="EC" id="1.1.1.307"/>
    </reaction>
</comment>
<evidence type="ECO:0000256" key="12">
    <source>
        <dbReference type="PIRSR" id="PIRSR000097-3"/>
    </source>
</evidence>
<reference evidence="14 15" key="1">
    <citation type="journal article" date="2018" name="Front. Microbiol.">
        <title>Genomic and genetic insights into a cosmopolitan fungus, Paecilomyces variotii (Eurotiales).</title>
        <authorList>
            <person name="Urquhart A.S."/>
            <person name="Mondo S.J."/>
            <person name="Makela M.R."/>
            <person name="Hane J.K."/>
            <person name="Wiebenga A."/>
            <person name="He G."/>
            <person name="Mihaltcheva S."/>
            <person name="Pangilinan J."/>
            <person name="Lipzen A."/>
            <person name="Barry K."/>
            <person name="de Vries R.P."/>
            <person name="Grigoriev I.V."/>
            <person name="Idnurm A."/>
        </authorList>
    </citation>
    <scope>NUCLEOTIDE SEQUENCE [LARGE SCALE GENOMIC DNA]</scope>
    <source>
        <strain evidence="14 15">CBS 101075</strain>
    </source>
</reference>
<dbReference type="STRING" id="264951.A0A443I3N9"/>
<comment type="pathway">
    <text evidence="1">Carbohydrate metabolism; D-xylose degradation.</text>
</comment>
<feature type="domain" description="NADP-dependent oxidoreductase" evidence="13">
    <location>
        <begin position="18"/>
        <end position="284"/>
    </location>
</feature>
<name>A0A443I3N9_BYSSP</name>
<dbReference type="AlphaFoldDB" id="A0A443I3N9"/>
<dbReference type="RefSeq" id="XP_028488270.1">
    <property type="nucleotide sequence ID" value="XM_028625835.1"/>
</dbReference>
<dbReference type="Gene3D" id="3.20.20.100">
    <property type="entry name" value="NADP-dependent oxidoreductase domain"/>
    <property type="match status" value="1"/>
</dbReference>
<feature type="site" description="Lowers pKa of active site Tyr" evidence="12">
    <location>
        <position position="76"/>
    </location>
</feature>
<organism evidence="14 15">
    <name type="scientific">Byssochlamys spectabilis</name>
    <name type="common">Paecilomyces variotii</name>
    <dbReference type="NCBI Taxonomy" id="264951"/>
    <lineage>
        <taxon>Eukaryota</taxon>
        <taxon>Fungi</taxon>
        <taxon>Dikarya</taxon>
        <taxon>Ascomycota</taxon>
        <taxon>Pezizomycotina</taxon>
        <taxon>Eurotiomycetes</taxon>
        <taxon>Eurotiomycetidae</taxon>
        <taxon>Eurotiales</taxon>
        <taxon>Thermoascaceae</taxon>
        <taxon>Paecilomyces</taxon>
    </lineage>
</organism>
<dbReference type="GeneID" id="39595112"/>
<keyword evidence="5" id="KW-0560">Oxidoreductase</keyword>
<evidence type="ECO:0000256" key="5">
    <source>
        <dbReference type="ARBA" id="ARBA00023002"/>
    </source>
</evidence>
<dbReference type="PRINTS" id="PR00069">
    <property type="entry name" value="ALDKETRDTASE"/>
</dbReference>
<comment type="function">
    <text evidence="7">Catalyzes the initial reaction in the xylose utilization pathway by reducing D-xylose into xylitol. Xylose is a major component of hemicelluloses such as xylan. Most fungi utilize D-xylose via three enzymatic reactions, xylose reductase (XR), xylitol dehydrogenase (XDH), and xylulokinase, to form xylulose 5-phosphate, which enters pentose phosphate pathway.</text>
</comment>
<comment type="similarity">
    <text evidence="2">Belongs to the aldo/keto reductase family.</text>
</comment>
<keyword evidence="4" id="KW-0859">Xylose metabolism</keyword>
<dbReference type="PROSITE" id="PS00798">
    <property type="entry name" value="ALDOKETO_REDUCTASE_1"/>
    <property type="match status" value="1"/>
</dbReference>
<dbReference type="GO" id="GO:0042732">
    <property type="term" value="P:D-xylose metabolic process"/>
    <property type="evidence" value="ECO:0007669"/>
    <property type="project" value="UniProtKB-KW"/>
</dbReference>
<evidence type="ECO:0000256" key="1">
    <source>
        <dbReference type="ARBA" id="ARBA00004722"/>
    </source>
</evidence>
<evidence type="ECO:0000256" key="2">
    <source>
        <dbReference type="ARBA" id="ARBA00007905"/>
    </source>
</evidence>
<dbReference type="InterPro" id="IPR023210">
    <property type="entry name" value="NADP_OxRdtase_dom"/>
</dbReference>
<evidence type="ECO:0000256" key="8">
    <source>
        <dbReference type="ARBA" id="ARBA00047534"/>
    </source>
</evidence>
<dbReference type="PROSITE" id="PS00062">
    <property type="entry name" value="ALDOKETO_REDUCTASE_2"/>
    <property type="match status" value="1"/>
</dbReference>
<accession>A0A443I3N9</accession>
<evidence type="ECO:0000256" key="6">
    <source>
        <dbReference type="ARBA" id="ARBA00023027"/>
    </source>
</evidence>
<proteinExistence type="inferred from homology"/>
<evidence type="ECO:0000256" key="10">
    <source>
        <dbReference type="PIRSR" id="PIRSR000097-1"/>
    </source>
</evidence>
<dbReference type="VEuPathDB" id="FungiDB:C8Q69DRAFT_178026"/>
<evidence type="ECO:0000256" key="7">
    <source>
        <dbReference type="ARBA" id="ARBA00025065"/>
    </source>
</evidence>
<evidence type="ECO:0000256" key="9">
    <source>
        <dbReference type="ARBA" id="ARBA00049485"/>
    </source>
</evidence>
<dbReference type="EMBL" id="RCNU01000002">
    <property type="protein sequence ID" value="RWQ98625.1"/>
    <property type="molecule type" value="Genomic_DNA"/>
</dbReference>
<sequence length="323" mass="36569">MSLGRKFKLNSGHEIPAVGLGTWLSKPNEVEDAVEVALRAGYRHIDAAAVYQNEAEVGRGWKKSGVPREQIFITSKLWNSHHHPDHVEEGLNKTLKDLQTDYLDLYLIHWPIAFEHSDETLFPIDPVTKRFRLADIPVSDTWAALEKLVKAGKIRSIGISNFTITETEKLLKTATIPPAVNQIEAHPYLQQPELLKWHKEKNILVVAYSPLGNNIYNLPRVVDDPAIQEIAKKLGKDPAQLLISWAIQRGTAVLPKSVTPARIQSNFQDFVIPDEDFEALNKLDRGQRYNFPFRWGKDIFGEIGDAEAERRAEEFAAEQRAKA</sequence>
<evidence type="ECO:0000313" key="15">
    <source>
        <dbReference type="Proteomes" id="UP000283841"/>
    </source>
</evidence>
<comment type="catalytic activity">
    <reaction evidence="8">
        <text>xylitol + NADP(+) = D-xylose + NADPH + H(+)</text>
        <dbReference type="Rhea" id="RHEA:27445"/>
        <dbReference type="ChEBI" id="CHEBI:15378"/>
        <dbReference type="ChEBI" id="CHEBI:17151"/>
        <dbReference type="ChEBI" id="CHEBI:53455"/>
        <dbReference type="ChEBI" id="CHEBI:57783"/>
        <dbReference type="ChEBI" id="CHEBI:58349"/>
        <dbReference type="EC" id="1.1.1.307"/>
    </reaction>
</comment>
<dbReference type="Pfam" id="PF00248">
    <property type="entry name" value="Aldo_ket_red"/>
    <property type="match status" value="1"/>
</dbReference>
<feature type="binding site" evidence="11">
    <location>
        <position position="109"/>
    </location>
    <ligand>
        <name>substrate</name>
    </ligand>
</feature>
<feature type="active site" description="Proton donor" evidence="10">
    <location>
        <position position="51"/>
    </location>
</feature>
<dbReference type="PIRSF" id="PIRSF000097">
    <property type="entry name" value="AKR"/>
    <property type="match status" value="1"/>
</dbReference>
<dbReference type="GO" id="GO:0016491">
    <property type="term" value="F:oxidoreductase activity"/>
    <property type="evidence" value="ECO:0007669"/>
    <property type="project" value="UniProtKB-KW"/>
</dbReference>
<dbReference type="Proteomes" id="UP000283841">
    <property type="component" value="Unassembled WGS sequence"/>
</dbReference>
<dbReference type="EC" id="1.1.1.307" evidence="3"/>
<evidence type="ECO:0000259" key="13">
    <source>
        <dbReference type="Pfam" id="PF00248"/>
    </source>
</evidence>
<evidence type="ECO:0000256" key="3">
    <source>
        <dbReference type="ARBA" id="ARBA00012845"/>
    </source>
</evidence>
<dbReference type="FunFam" id="3.20.20.100:FF:000007">
    <property type="entry name" value="NAD(P)H-dependent D-xylose reductase xyl1"/>
    <property type="match status" value="1"/>
</dbReference>
<keyword evidence="4" id="KW-0119">Carbohydrate metabolism</keyword>
<dbReference type="PANTHER" id="PTHR11732">
    <property type="entry name" value="ALDO/KETO REDUCTASE"/>
    <property type="match status" value="1"/>
</dbReference>
<dbReference type="InterPro" id="IPR020471">
    <property type="entry name" value="AKR"/>
</dbReference>
<dbReference type="SUPFAM" id="SSF51430">
    <property type="entry name" value="NAD(P)-linked oxidoreductase"/>
    <property type="match status" value="1"/>
</dbReference>
<keyword evidence="6" id="KW-0520">NAD</keyword>
<evidence type="ECO:0000256" key="4">
    <source>
        <dbReference type="ARBA" id="ARBA00022629"/>
    </source>
</evidence>
<evidence type="ECO:0000256" key="11">
    <source>
        <dbReference type="PIRSR" id="PIRSR000097-2"/>
    </source>
</evidence>
<dbReference type="InterPro" id="IPR018170">
    <property type="entry name" value="Aldo/ket_reductase_CS"/>
</dbReference>
<evidence type="ECO:0000313" key="14">
    <source>
        <dbReference type="EMBL" id="RWQ98625.1"/>
    </source>
</evidence>
<gene>
    <name evidence="14" type="ORF">C8Q69DRAFT_178026</name>
</gene>
<protein>
    <recommendedName>
        <fullName evidence="3">D-xylose reductase [NAD(P)H]</fullName>
        <ecNumber evidence="3">1.1.1.307</ecNumber>
    </recommendedName>
</protein>
<comment type="caution">
    <text evidence="14">The sequence shown here is derived from an EMBL/GenBank/DDBJ whole genome shotgun (WGS) entry which is preliminary data.</text>
</comment>